<reference evidence="1 2" key="1">
    <citation type="submission" date="2016-11" db="EMBL/GenBank/DDBJ databases">
        <authorList>
            <person name="Jaros S."/>
            <person name="Januszkiewicz K."/>
            <person name="Wedrychowicz H."/>
        </authorList>
    </citation>
    <scope>NUCLEOTIDE SEQUENCE [LARGE SCALE GENOMIC DNA]</scope>
    <source>
        <strain evidence="1 2">DSM 26991</strain>
    </source>
</reference>
<dbReference type="Proteomes" id="UP000184509">
    <property type="component" value="Unassembled WGS sequence"/>
</dbReference>
<gene>
    <name evidence="1" type="ORF">SAMN05444405_10613</name>
</gene>
<sequence>MDKFDNPVKDKNIDLLISILKEIELNDLAIEQLLIHIGLKRGLEDIKP</sequence>
<keyword evidence="2" id="KW-1185">Reference proteome</keyword>
<evidence type="ECO:0000313" key="2">
    <source>
        <dbReference type="Proteomes" id="UP000184509"/>
    </source>
</evidence>
<dbReference type="RefSeq" id="WP_175550490.1">
    <property type="nucleotide sequence ID" value="NZ_FQTV01000006.1"/>
</dbReference>
<name>A0A1M4ZPC7_9BACE</name>
<dbReference type="STRING" id="1297750.SAMN05444405_10613"/>
<proteinExistence type="predicted"/>
<protein>
    <submittedName>
        <fullName evidence="1">Uncharacterized protein</fullName>
    </submittedName>
</protein>
<accession>A0A1M4ZPC7</accession>
<evidence type="ECO:0000313" key="1">
    <source>
        <dbReference type="EMBL" id="SHF19970.1"/>
    </source>
</evidence>
<dbReference type="AlphaFoldDB" id="A0A1M4ZPC7"/>
<dbReference type="EMBL" id="FQTV01000006">
    <property type="protein sequence ID" value="SHF19970.1"/>
    <property type="molecule type" value="Genomic_DNA"/>
</dbReference>
<organism evidence="1 2">
    <name type="scientific">Bacteroides luti</name>
    <dbReference type="NCBI Taxonomy" id="1297750"/>
    <lineage>
        <taxon>Bacteria</taxon>
        <taxon>Pseudomonadati</taxon>
        <taxon>Bacteroidota</taxon>
        <taxon>Bacteroidia</taxon>
        <taxon>Bacteroidales</taxon>
        <taxon>Bacteroidaceae</taxon>
        <taxon>Bacteroides</taxon>
    </lineage>
</organism>